<organism evidence="1 2">
    <name type="scientific">Staurois parvus</name>
    <dbReference type="NCBI Taxonomy" id="386267"/>
    <lineage>
        <taxon>Eukaryota</taxon>
        <taxon>Metazoa</taxon>
        <taxon>Chordata</taxon>
        <taxon>Craniata</taxon>
        <taxon>Vertebrata</taxon>
        <taxon>Euteleostomi</taxon>
        <taxon>Amphibia</taxon>
        <taxon>Batrachia</taxon>
        <taxon>Anura</taxon>
        <taxon>Neobatrachia</taxon>
        <taxon>Ranoidea</taxon>
        <taxon>Ranidae</taxon>
        <taxon>Staurois</taxon>
    </lineage>
</organism>
<reference evidence="1" key="1">
    <citation type="submission" date="2023-05" db="EMBL/GenBank/DDBJ databases">
        <authorList>
            <person name="Stuckert A."/>
        </authorList>
    </citation>
    <scope>NUCLEOTIDE SEQUENCE</scope>
</reference>
<name>A0ABN9G868_9NEOB</name>
<keyword evidence="2" id="KW-1185">Reference proteome</keyword>
<sequence length="53" mass="5786">MSCQSTPGQKVYKTENYGNQHFQNKGGVIILQVSGGNQGGRVFLRDVIRVSGM</sequence>
<gene>
    <name evidence="1" type="ORF">SPARVUS_LOCUS13369527</name>
</gene>
<comment type="caution">
    <text evidence="1">The sequence shown here is derived from an EMBL/GenBank/DDBJ whole genome shotgun (WGS) entry which is preliminary data.</text>
</comment>
<dbReference type="EMBL" id="CATNWA010017879">
    <property type="protein sequence ID" value="CAI9603781.1"/>
    <property type="molecule type" value="Genomic_DNA"/>
</dbReference>
<proteinExistence type="predicted"/>
<evidence type="ECO:0000313" key="1">
    <source>
        <dbReference type="EMBL" id="CAI9603781.1"/>
    </source>
</evidence>
<dbReference type="Proteomes" id="UP001162483">
    <property type="component" value="Unassembled WGS sequence"/>
</dbReference>
<evidence type="ECO:0000313" key="2">
    <source>
        <dbReference type="Proteomes" id="UP001162483"/>
    </source>
</evidence>
<protein>
    <submittedName>
        <fullName evidence="1">Uncharacterized protein</fullName>
    </submittedName>
</protein>
<accession>A0ABN9G868</accession>